<dbReference type="RefSeq" id="WP_003887951.1">
    <property type="nucleotide sequence ID" value="NZ_ANBO01000042.1"/>
</dbReference>
<dbReference type="GeneID" id="74301547"/>
<reference evidence="1 2" key="1">
    <citation type="submission" date="2012-10" db="EMBL/GenBank/DDBJ databases">
        <title>The draft sequence of the Mycobacterium pheli genome.</title>
        <authorList>
            <person name="Pettersson B.M.F."/>
            <person name="Das S."/>
            <person name="Dasgupta S."/>
            <person name="Bhattacharya A."/>
            <person name="Kirsebom L.A."/>
        </authorList>
    </citation>
    <scope>NUCLEOTIDE SEQUENCE [LARGE SCALE GENOMIC DNA]</scope>
    <source>
        <strain evidence="1 2">CCUG 21000</strain>
    </source>
</reference>
<organism evidence="1 2">
    <name type="scientific">Mycolicibacterium phlei DSM 43239 = CCUG 21000</name>
    <dbReference type="NCBI Taxonomy" id="1226750"/>
    <lineage>
        <taxon>Bacteria</taxon>
        <taxon>Bacillati</taxon>
        <taxon>Actinomycetota</taxon>
        <taxon>Actinomycetes</taxon>
        <taxon>Mycobacteriales</taxon>
        <taxon>Mycobacteriaceae</taxon>
        <taxon>Mycolicibacterium</taxon>
    </lineage>
</organism>
<gene>
    <name evidence="1" type="ORF">MPHL21000_06670</name>
</gene>
<evidence type="ECO:0000313" key="1">
    <source>
        <dbReference type="EMBL" id="KAB7757765.1"/>
    </source>
</evidence>
<dbReference type="Proteomes" id="UP000325690">
    <property type="component" value="Unassembled WGS sequence"/>
</dbReference>
<name>A0A5N5V7E5_MYCPH</name>
<comment type="caution">
    <text evidence="1">The sequence shown here is derived from an EMBL/GenBank/DDBJ whole genome shotgun (WGS) entry which is preliminary data.</text>
</comment>
<keyword evidence="2" id="KW-1185">Reference proteome</keyword>
<dbReference type="EMBL" id="ANBP01000006">
    <property type="protein sequence ID" value="KAB7757765.1"/>
    <property type="molecule type" value="Genomic_DNA"/>
</dbReference>
<dbReference type="AlphaFoldDB" id="A0A5N5V7E5"/>
<protein>
    <submittedName>
        <fullName evidence="1">Uncharacterized protein</fullName>
    </submittedName>
</protein>
<evidence type="ECO:0000313" key="2">
    <source>
        <dbReference type="Proteomes" id="UP000325690"/>
    </source>
</evidence>
<proteinExistence type="predicted"/>
<sequence>MTVTVTLPDGATDKYMRFGDAYVKHPDGSLDVVRGGAKRPYHYEPDQWSDVEGDESRWKKRRFWG</sequence>
<accession>A0A5N5V7E5</accession>